<dbReference type="PANTHER" id="PTHR30349:SF77">
    <property type="entry name" value="TYROSINE RECOMBINASE XERC"/>
    <property type="match status" value="1"/>
</dbReference>
<dbReference type="InterPro" id="IPR011010">
    <property type="entry name" value="DNA_brk_join_enz"/>
</dbReference>
<evidence type="ECO:0000256" key="8">
    <source>
        <dbReference type="ARBA" id="ARBA00023125"/>
    </source>
</evidence>
<comment type="similarity">
    <text evidence="3">Belongs to the 'phage' integrase family.</text>
</comment>
<proteinExistence type="inferred from homology"/>
<dbReference type="RefSeq" id="WP_021641096.1">
    <property type="nucleotide sequence ID" value="NZ_CACRUA010000062.1"/>
</dbReference>
<evidence type="ECO:0000256" key="9">
    <source>
        <dbReference type="ARBA" id="ARBA00023172"/>
    </source>
</evidence>
<evidence type="ECO:0000259" key="12">
    <source>
        <dbReference type="PROSITE" id="PS51898"/>
    </source>
</evidence>
<keyword evidence="10" id="KW-0131">Cell cycle</keyword>
<dbReference type="Pfam" id="PF00589">
    <property type="entry name" value="Phage_integrase"/>
    <property type="match status" value="1"/>
</dbReference>
<dbReference type="InterPro" id="IPR002104">
    <property type="entry name" value="Integrase_catalytic"/>
</dbReference>
<evidence type="ECO:0000256" key="5">
    <source>
        <dbReference type="ARBA" id="ARBA00022618"/>
    </source>
</evidence>
<feature type="domain" description="Core-binding (CB)" evidence="13">
    <location>
        <begin position="54"/>
        <end position="136"/>
    </location>
</feature>
<evidence type="ECO:0000259" key="13">
    <source>
        <dbReference type="PROSITE" id="PS51900"/>
    </source>
</evidence>
<name>A0A6N3HKR6_CLOSY</name>
<evidence type="ECO:0000256" key="2">
    <source>
        <dbReference type="ARBA" id="ARBA00004496"/>
    </source>
</evidence>
<dbReference type="Pfam" id="PF13495">
    <property type="entry name" value="Phage_int_SAM_4"/>
    <property type="match status" value="1"/>
</dbReference>
<dbReference type="InterPro" id="IPR013762">
    <property type="entry name" value="Integrase-like_cat_sf"/>
</dbReference>
<dbReference type="CDD" id="cd00397">
    <property type="entry name" value="DNA_BRE_C"/>
    <property type="match status" value="1"/>
</dbReference>
<keyword evidence="5" id="KW-0132">Cell division</keyword>
<comment type="function">
    <text evidence="1">Site-specific tyrosine recombinase, which acts by catalyzing the cutting and rejoining of the recombining DNA molecules.</text>
</comment>
<keyword evidence="8 11" id="KW-0238">DNA-binding</keyword>
<dbReference type="InterPro" id="IPR010998">
    <property type="entry name" value="Integrase_recombinase_N"/>
</dbReference>
<dbReference type="InterPro" id="IPR004107">
    <property type="entry name" value="Integrase_SAM-like_N"/>
</dbReference>
<dbReference type="SUPFAM" id="SSF56349">
    <property type="entry name" value="DNA breaking-rejoining enzymes"/>
    <property type="match status" value="1"/>
</dbReference>
<dbReference type="PROSITE" id="PS51898">
    <property type="entry name" value="TYR_RECOMBINASE"/>
    <property type="match status" value="1"/>
</dbReference>
<evidence type="ECO:0000256" key="3">
    <source>
        <dbReference type="ARBA" id="ARBA00008857"/>
    </source>
</evidence>
<dbReference type="PROSITE" id="PS51900">
    <property type="entry name" value="CB"/>
    <property type="match status" value="1"/>
</dbReference>
<keyword evidence="9" id="KW-0233">DNA recombination</keyword>
<keyword evidence="7" id="KW-0229">DNA integration</keyword>
<evidence type="ECO:0000256" key="11">
    <source>
        <dbReference type="PROSITE-ProRule" id="PRU01248"/>
    </source>
</evidence>
<dbReference type="Gene3D" id="1.10.150.130">
    <property type="match status" value="1"/>
</dbReference>
<dbReference type="GO" id="GO:0003677">
    <property type="term" value="F:DNA binding"/>
    <property type="evidence" value="ECO:0007669"/>
    <property type="project" value="UniProtKB-UniRule"/>
</dbReference>
<comment type="subcellular location">
    <subcellularLocation>
        <location evidence="2">Cytoplasm</location>
    </subcellularLocation>
</comment>
<dbReference type="InterPro" id="IPR044068">
    <property type="entry name" value="CB"/>
</dbReference>
<dbReference type="GO" id="GO:0015074">
    <property type="term" value="P:DNA integration"/>
    <property type="evidence" value="ECO:0007669"/>
    <property type="project" value="UniProtKB-KW"/>
</dbReference>
<evidence type="ECO:0000256" key="10">
    <source>
        <dbReference type="ARBA" id="ARBA00023306"/>
    </source>
</evidence>
<organism evidence="14">
    <name type="scientific">Clostridium symbiosum</name>
    <name type="common">Bacteroides symbiosus</name>
    <dbReference type="NCBI Taxonomy" id="1512"/>
    <lineage>
        <taxon>Bacteria</taxon>
        <taxon>Bacillati</taxon>
        <taxon>Bacillota</taxon>
        <taxon>Clostridia</taxon>
        <taxon>Lachnospirales</taxon>
        <taxon>Lachnospiraceae</taxon>
        <taxon>Otoolea</taxon>
    </lineage>
</organism>
<evidence type="ECO:0000256" key="7">
    <source>
        <dbReference type="ARBA" id="ARBA00022908"/>
    </source>
</evidence>
<dbReference type="GO" id="GO:0051301">
    <property type="term" value="P:cell division"/>
    <property type="evidence" value="ECO:0007669"/>
    <property type="project" value="UniProtKB-KW"/>
</dbReference>
<evidence type="ECO:0000256" key="1">
    <source>
        <dbReference type="ARBA" id="ARBA00003283"/>
    </source>
</evidence>
<dbReference type="GO" id="GO:0007059">
    <property type="term" value="P:chromosome segregation"/>
    <property type="evidence" value="ECO:0007669"/>
    <property type="project" value="UniProtKB-KW"/>
</dbReference>
<keyword evidence="6" id="KW-0159">Chromosome partition</keyword>
<dbReference type="GO" id="GO:0005737">
    <property type="term" value="C:cytoplasm"/>
    <property type="evidence" value="ECO:0007669"/>
    <property type="project" value="UniProtKB-SubCell"/>
</dbReference>
<sequence length="339" mass="39714">MMSANAVINNILVQSSDYIKDKHFEDLKMVLYMNLCNFTFVQNDTSNELIENSDITFGVLRNWRDQLIVEGKTAGTITQYLFAMRKLIEFTGLGIAEIRENHIRSYLAHGKVYRKWKDKTYNGKVRCLRQFFNWATDYDIIVENPMRRIKETKEDFRIGSILTPEQREIFRCCCRTERELSLIDFLYSSGGRISEIRQLNRNQIDLVNRRAVIYGKGRKEREIYFSPQAFVHVTQYLAGRKDDNEALFVSTKKPYNRLTKDGIRWIIKNIQSRDERLKGLQISPHTFRRTCGTDMINHGAPAELVQRKLGHSNINTTLTCYARIATETVREANNKYCYA</sequence>
<evidence type="ECO:0000256" key="6">
    <source>
        <dbReference type="ARBA" id="ARBA00022829"/>
    </source>
</evidence>
<evidence type="ECO:0000256" key="4">
    <source>
        <dbReference type="ARBA" id="ARBA00022490"/>
    </source>
</evidence>
<dbReference type="EMBL" id="CACRUA010000062">
    <property type="protein sequence ID" value="VYU77474.1"/>
    <property type="molecule type" value="Genomic_DNA"/>
</dbReference>
<protein>
    <submittedName>
        <fullName evidence="14">Tyrosine recombinase XerC</fullName>
    </submittedName>
</protein>
<accession>A0A6N3HKR6</accession>
<dbReference type="AlphaFoldDB" id="A0A6N3HKR6"/>
<dbReference type="GO" id="GO:0006310">
    <property type="term" value="P:DNA recombination"/>
    <property type="evidence" value="ECO:0007669"/>
    <property type="project" value="UniProtKB-KW"/>
</dbReference>
<evidence type="ECO:0000313" key="14">
    <source>
        <dbReference type="EMBL" id="VYU77474.1"/>
    </source>
</evidence>
<gene>
    <name evidence="14" type="primary">xerC_3</name>
    <name evidence="14" type="ORF">CSLFYP84_03978</name>
</gene>
<keyword evidence="4" id="KW-0963">Cytoplasm</keyword>
<reference evidence="14" key="1">
    <citation type="submission" date="2019-11" db="EMBL/GenBank/DDBJ databases">
        <authorList>
            <person name="Feng L."/>
        </authorList>
    </citation>
    <scope>NUCLEOTIDE SEQUENCE</scope>
    <source>
        <strain evidence="14">CsymbiosumLFYP84</strain>
    </source>
</reference>
<dbReference type="PANTHER" id="PTHR30349">
    <property type="entry name" value="PHAGE INTEGRASE-RELATED"/>
    <property type="match status" value="1"/>
</dbReference>
<dbReference type="InterPro" id="IPR050090">
    <property type="entry name" value="Tyrosine_recombinase_XerCD"/>
</dbReference>
<dbReference type="Gene3D" id="1.10.443.10">
    <property type="entry name" value="Intergrase catalytic core"/>
    <property type="match status" value="1"/>
</dbReference>
<feature type="domain" description="Tyr recombinase" evidence="12">
    <location>
        <begin position="157"/>
        <end position="334"/>
    </location>
</feature>